<dbReference type="Proteomes" id="UP000829196">
    <property type="component" value="Unassembled WGS sequence"/>
</dbReference>
<dbReference type="AlphaFoldDB" id="A0A8T3AD86"/>
<keyword evidence="1" id="KW-1133">Transmembrane helix</keyword>
<keyword evidence="1" id="KW-0472">Membrane</keyword>
<protein>
    <submittedName>
        <fullName evidence="2">Uncharacterized protein</fullName>
    </submittedName>
</protein>
<evidence type="ECO:0000256" key="1">
    <source>
        <dbReference type="SAM" id="Phobius"/>
    </source>
</evidence>
<organism evidence="2 3">
    <name type="scientific">Dendrobium nobile</name>
    <name type="common">Orchid</name>
    <dbReference type="NCBI Taxonomy" id="94219"/>
    <lineage>
        <taxon>Eukaryota</taxon>
        <taxon>Viridiplantae</taxon>
        <taxon>Streptophyta</taxon>
        <taxon>Embryophyta</taxon>
        <taxon>Tracheophyta</taxon>
        <taxon>Spermatophyta</taxon>
        <taxon>Magnoliopsida</taxon>
        <taxon>Liliopsida</taxon>
        <taxon>Asparagales</taxon>
        <taxon>Orchidaceae</taxon>
        <taxon>Epidendroideae</taxon>
        <taxon>Malaxideae</taxon>
        <taxon>Dendrobiinae</taxon>
        <taxon>Dendrobium</taxon>
    </lineage>
</organism>
<dbReference type="EMBL" id="JAGYWB010000017">
    <property type="protein sequence ID" value="KAI0494099.1"/>
    <property type="molecule type" value="Genomic_DNA"/>
</dbReference>
<name>A0A8T3AD86_DENNO</name>
<comment type="caution">
    <text evidence="2">The sequence shown here is derived from an EMBL/GenBank/DDBJ whole genome shotgun (WGS) entry which is preliminary data.</text>
</comment>
<keyword evidence="1" id="KW-0812">Transmembrane</keyword>
<sequence length="63" mass="7506">MLCECFTIESFMNLLARRFSWINPTSKIFVSRRKGHSRFLIGRFYVLLCLKGSMGCLWDLWIL</sequence>
<keyword evidence="3" id="KW-1185">Reference proteome</keyword>
<evidence type="ECO:0000313" key="2">
    <source>
        <dbReference type="EMBL" id="KAI0494099.1"/>
    </source>
</evidence>
<feature type="transmembrane region" description="Helical" evidence="1">
    <location>
        <begin position="40"/>
        <end position="61"/>
    </location>
</feature>
<evidence type="ECO:0000313" key="3">
    <source>
        <dbReference type="Proteomes" id="UP000829196"/>
    </source>
</evidence>
<reference evidence="2" key="1">
    <citation type="journal article" date="2022" name="Front. Genet.">
        <title>Chromosome-Scale Assembly of the Dendrobium nobile Genome Provides Insights Into the Molecular Mechanism of the Biosynthesis of the Medicinal Active Ingredient of Dendrobium.</title>
        <authorList>
            <person name="Xu Q."/>
            <person name="Niu S.-C."/>
            <person name="Li K.-L."/>
            <person name="Zheng P.-J."/>
            <person name="Zhang X.-J."/>
            <person name="Jia Y."/>
            <person name="Liu Y."/>
            <person name="Niu Y.-X."/>
            <person name="Yu L.-H."/>
            <person name="Chen D.-F."/>
            <person name="Zhang G.-Q."/>
        </authorList>
    </citation>
    <scope>NUCLEOTIDE SEQUENCE</scope>
    <source>
        <tissue evidence="2">Leaf</tissue>
    </source>
</reference>
<gene>
    <name evidence="2" type="ORF">KFK09_024230</name>
</gene>
<proteinExistence type="predicted"/>
<accession>A0A8T3AD86</accession>